<dbReference type="InterPro" id="IPR013785">
    <property type="entry name" value="Aldolase_TIM"/>
</dbReference>
<dbReference type="InterPro" id="IPR040064">
    <property type="entry name" value="MoaA-like"/>
</dbReference>
<dbReference type="InterPro" id="IPR050105">
    <property type="entry name" value="MoCo_biosynth_MoaA/MoaC"/>
</dbReference>
<keyword evidence="2 10" id="KW-0949">S-adenosyl-L-methionine</keyword>
<dbReference type="GO" id="GO:0006777">
    <property type="term" value="P:Mo-molybdopterin cofactor biosynthetic process"/>
    <property type="evidence" value="ECO:0007669"/>
    <property type="project" value="UniProtKB-UniRule"/>
</dbReference>
<dbReference type="GO" id="GO:1904047">
    <property type="term" value="F:S-adenosyl-L-methionine binding"/>
    <property type="evidence" value="ECO:0007669"/>
    <property type="project" value="UniProtKB-UniRule"/>
</dbReference>
<feature type="binding site" evidence="10">
    <location>
        <position position="278"/>
    </location>
    <ligand>
        <name>[4Fe-4S] cluster</name>
        <dbReference type="ChEBI" id="CHEBI:49883"/>
        <label>2</label>
        <note>4Fe-4S-substrate</note>
    </ligand>
</feature>
<dbReference type="NCBIfam" id="TIGR02666">
    <property type="entry name" value="moaA"/>
    <property type="match status" value="1"/>
</dbReference>
<dbReference type="CDD" id="cd01335">
    <property type="entry name" value="Radical_SAM"/>
    <property type="match status" value="1"/>
</dbReference>
<dbReference type="SFLD" id="SFLDG01386">
    <property type="entry name" value="main_SPASM_domain-containing"/>
    <property type="match status" value="1"/>
</dbReference>
<comment type="function">
    <text evidence="10">Catalyzes the cyclization of GTP to (8S)-3',8-cyclo-7,8-dihydroguanosine 5'-triphosphate.</text>
</comment>
<feature type="binding site" evidence="10">
    <location>
        <begin position="280"/>
        <end position="282"/>
    </location>
    <ligand>
        <name>GTP</name>
        <dbReference type="ChEBI" id="CHEBI:37565"/>
    </ligand>
</feature>
<dbReference type="Gene3D" id="3.20.20.70">
    <property type="entry name" value="Aldolase class I"/>
    <property type="match status" value="1"/>
</dbReference>
<feature type="binding site" evidence="10">
    <location>
        <position position="275"/>
    </location>
    <ligand>
        <name>[4Fe-4S] cluster</name>
        <dbReference type="ChEBI" id="CHEBI:49883"/>
        <label>2</label>
        <note>4Fe-4S-substrate</note>
    </ligand>
</feature>
<dbReference type="SUPFAM" id="SSF102114">
    <property type="entry name" value="Radical SAM enzymes"/>
    <property type="match status" value="1"/>
</dbReference>
<organism evidence="12 13">
    <name type="scientific">Schaalia hyovaginalis</name>
    <dbReference type="NCBI Taxonomy" id="29316"/>
    <lineage>
        <taxon>Bacteria</taxon>
        <taxon>Bacillati</taxon>
        <taxon>Actinomycetota</taxon>
        <taxon>Actinomycetes</taxon>
        <taxon>Actinomycetales</taxon>
        <taxon>Actinomycetaceae</taxon>
        <taxon>Schaalia</taxon>
    </lineage>
</organism>
<keyword evidence="1 10" id="KW-0004">4Fe-4S</keyword>
<dbReference type="HAMAP" id="MF_01225_B">
    <property type="entry name" value="MoaA_B"/>
    <property type="match status" value="1"/>
</dbReference>
<evidence type="ECO:0000256" key="7">
    <source>
        <dbReference type="ARBA" id="ARBA00023134"/>
    </source>
</evidence>
<dbReference type="GO" id="GO:0061799">
    <property type="term" value="F:cyclic pyranopterin monophosphate synthase activity"/>
    <property type="evidence" value="ECO:0007669"/>
    <property type="project" value="TreeGrafter"/>
</dbReference>
<feature type="binding site" evidence="10">
    <location>
        <position position="292"/>
    </location>
    <ligand>
        <name>[4Fe-4S] cluster</name>
        <dbReference type="ChEBI" id="CHEBI:49883"/>
        <label>2</label>
        <note>4Fe-4S-substrate</note>
    </ligand>
</feature>
<dbReference type="PANTHER" id="PTHR22960:SF0">
    <property type="entry name" value="MOLYBDENUM COFACTOR BIOSYNTHESIS PROTEIN 1"/>
    <property type="match status" value="1"/>
</dbReference>
<protein>
    <recommendedName>
        <fullName evidence="10">GTP 3',8-cyclase</fullName>
        <ecNumber evidence="10">4.1.99.22</ecNumber>
    </recommendedName>
    <alternativeName>
        <fullName evidence="10">Molybdenum cofactor biosynthesis protein A</fullName>
    </alternativeName>
</protein>
<evidence type="ECO:0000313" key="12">
    <source>
        <dbReference type="EMBL" id="MBB6333822.1"/>
    </source>
</evidence>
<sequence length="348" mass="37750">MTLERSDAPCESAVRGPLVDRFGRVARDLRISLTDRCTLRCSYCMPPEGLDWLPTEETLTDAEVVRLARIAVERLGIRRIRFTGGEPLLRRGLEEIVAACARLRTDKDERPGLALTTNGLGLEHRAAALRAAGLDRVNISLDTLDAAHYAAITRRDRLGDVLAGIRAALDAGLAPVKINAVVLRGLNDADLPDLLDHCLALGLELRVIEQMPIGPPGSWSRSGLVTADEILSLLGTRRDLVALDRDDPHAPADSWTVEGTDSRVGVIASVSRPFCDACDRTRLTSDGQIRSCLFSTRETDLRSLLRNGAADEAIVEAWKHAMAMKPAAHGLDADDFAVPSRTMSRIGG</sequence>
<dbReference type="RefSeq" id="WP_184451488.1">
    <property type="nucleotide sequence ID" value="NZ_JACHMK010000001.1"/>
</dbReference>
<comment type="caution">
    <text evidence="12">The sequence shown here is derived from an EMBL/GenBank/DDBJ whole genome shotgun (WGS) entry which is preliminary data.</text>
</comment>
<gene>
    <name evidence="10" type="primary">moaA</name>
    <name evidence="12" type="ORF">HD592_000387</name>
</gene>
<dbReference type="GO" id="GO:0061798">
    <property type="term" value="F:GTP 3',8'-cyclase activity"/>
    <property type="evidence" value="ECO:0007669"/>
    <property type="project" value="UniProtKB-UniRule"/>
</dbReference>
<evidence type="ECO:0000313" key="13">
    <source>
        <dbReference type="Proteomes" id="UP000617426"/>
    </source>
</evidence>
<dbReference type="EC" id="4.1.99.22" evidence="10"/>
<dbReference type="AlphaFoldDB" id="A0A923E3Q1"/>
<feature type="binding site" evidence="10">
    <location>
        <position position="177"/>
    </location>
    <ligand>
        <name>GTP</name>
        <dbReference type="ChEBI" id="CHEBI:37565"/>
    </ligand>
</feature>
<comment type="similarity">
    <text evidence="10">Belongs to the radical SAM superfamily. MoaA family.</text>
</comment>
<accession>A0A923E3Q1</accession>
<evidence type="ECO:0000256" key="2">
    <source>
        <dbReference type="ARBA" id="ARBA00022691"/>
    </source>
</evidence>
<feature type="binding site" evidence="10">
    <location>
        <position position="116"/>
    </location>
    <ligand>
        <name>GTP</name>
        <dbReference type="ChEBI" id="CHEBI:37565"/>
    </ligand>
</feature>
<keyword evidence="4 10" id="KW-0547">Nucleotide-binding</keyword>
<feature type="binding site" evidence="10">
    <location>
        <position position="37"/>
    </location>
    <ligand>
        <name>[4Fe-4S] cluster</name>
        <dbReference type="ChEBI" id="CHEBI:49883"/>
        <label>1</label>
        <note>4Fe-4S-S-AdoMet</note>
    </ligand>
</feature>
<comment type="cofactor">
    <cofactor evidence="10">
        <name>[4Fe-4S] cluster</name>
        <dbReference type="ChEBI" id="CHEBI:49883"/>
    </cofactor>
    <text evidence="10">Binds 2 [4Fe-4S] clusters. Binds 1 [4Fe-4S] cluster coordinated with 3 cysteines and an exchangeable S-adenosyl-L-methionine and 1 [4Fe-4S] cluster coordinated with 3 cysteines and the GTP-derived substrate.</text>
</comment>
<keyword evidence="13" id="KW-1185">Reference proteome</keyword>
<keyword evidence="8 10" id="KW-0501">Molybdenum cofactor biosynthesis</keyword>
<keyword evidence="3 10" id="KW-0479">Metal-binding</keyword>
<evidence type="ECO:0000259" key="11">
    <source>
        <dbReference type="PROSITE" id="PS51918"/>
    </source>
</evidence>
<feature type="binding site" evidence="10">
    <location>
        <position position="140"/>
    </location>
    <ligand>
        <name>S-adenosyl-L-methionine</name>
        <dbReference type="ChEBI" id="CHEBI:59789"/>
    </ligand>
</feature>
<dbReference type="PANTHER" id="PTHR22960">
    <property type="entry name" value="MOLYBDOPTERIN COFACTOR SYNTHESIS PROTEIN A"/>
    <property type="match status" value="1"/>
</dbReference>
<keyword evidence="9 10" id="KW-0456">Lyase</keyword>
<feature type="binding site" evidence="10">
    <location>
        <position position="211"/>
    </location>
    <ligand>
        <name>S-adenosyl-L-methionine</name>
        <dbReference type="ChEBI" id="CHEBI:59789"/>
    </ligand>
</feature>
<feature type="binding site" evidence="10">
    <location>
        <position position="81"/>
    </location>
    <ligand>
        <name>GTP</name>
        <dbReference type="ChEBI" id="CHEBI:37565"/>
    </ligand>
</feature>
<dbReference type="GO" id="GO:0005525">
    <property type="term" value="F:GTP binding"/>
    <property type="evidence" value="ECO:0007669"/>
    <property type="project" value="UniProtKB-UniRule"/>
</dbReference>
<evidence type="ECO:0000256" key="8">
    <source>
        <dbReference type="ARBA" id="ARBA00023150"/>
    </source>
</evidence>
<comment type="subunit">
    <text evidence="10">Monomer and homodimer.</text>
</comment>
<feature type="domain" description="Radical SAM core" evidence="11">
    <location>
        <begin position="21"/>
        <end position="250"/>
    </location>
</feature>
<proteinExistence type="inferred from homology"/>
<feature type="binding site" evidence="10">
    <location>
        <position position="44"/>
    </location>
    <ligand>
        <name>[4Fe-4S] cluster</name>
        <dbReference type="ChEBI" id="CHEBI:49883"/>
        <label>1</label>
        <note>4Fe-4S-S-AdoMet</note>
    </ligand>
</feature>
<keyword evidence="6 10" id="KW-0411">Iron-sulfur</keyword>
<name>A0A923E3Q1_9ACTO</name>
<dbReference type="Pfam" id="PF04055">
    <property type="entry name" value="Radical_SAM"/>
    <property type="match status" value="1"/>
</dbReference>
<dbReference type="PROSITE" id="PS51918">
    <property type="entry name" value="RADICAL_SAM"/>
    <property type="match status" value="1"/>
</dbReference>
<dbReference type="InterPro" id="IPR007197">
    <property type="entry name" value="rSAM"/>
</dbReference>
<dbReference type="SFLD" id="SFLDG01383">
    <property type="entry name" value="cyclic_pyranopterin_phosphate"/>
    <property type="match status" value="1"/>
</dbReference>
<feature type="binding site" evidence="10">
    <location>
        <position position="41"/>
    </location>
    <ligand>
        <name>[4Fe-4S] cluster</name>
        <dbReference type="ChEBI" id="CHEBI:49883"/>
        <label>1</label>
        <note>4Fe-4S-S-AdoMet</note>
    </ligand>
</feature>
<dbReference type="SFLD" id="SFLDS00029">
    <property type="entry name" value="Radical_SAM"/>
    <property type="match status" value="1"/>
</dbReference>
<dbReference type="InterPro" id="IPR006638">
    <property type="entry name" value="Elp3/MiaA/NifB-like_rSAM"/>
</dbReference>
<evidence type="ECO:0000256" key="1">
    <source>
        <dbReference type="ARBA" id="ARBA00022485"/>
    </source>
</evidence>
<evidence type="ECO:0000256" key="4">
    <source>
        <dbReference type="ARBA" id="ARBA00022741"/>
    </source>
</evidence>
<reference evidence="12" key="1">
    <citation type="submission" date="2020-08" db="EMBL/GenBank/DDBJ databases">
        <title>Sequencing the genomes of 1000 actinobacteria strains.</title>
        <authorList>
            <person name="Klenk H.-P."/>
        </authorList>
    </citation>
    <scope>NUCLEOTIDE SEQUENCE</scope>
    <source>
        <strain evidence="12">DSM 10695</strain>
    </source>
</reference>
<dbReference type="GO" id="GO:0051539">
    <property type="term" value="F:4 iron, 4 sulfur cluster binding"/>
    <property type="evidence" value="ECO:0007669"/>
    <property type="project" value="UniProtKB-UniRule"/>
</dbReference>
<dbReference type="SMART" id="SM00729">
    <property type="entry name" value="Elp3"/>
    <property type="match status" value="1"/>
</dbReference>
<comment type="catalytic activity">
    <reaction evidence="10">
        <text>GTP + AH2 + S-adenosyl-L-methionine = (8S)-3',8-cyclo-7,8-dihydroguanosine 5'-triphosphate + 5'-deoxyadenosine + L-methionine + A + H(+)</text>
        <dbReference type="Rhea" id="RHEA:49576"/>
        <dbReference type="ChEBI" id="CHEBI:13193"/>
        <dbReference type="ChEBI" id="CHEBI:15378"/>
        <dbReference type="ChEBI" id="CHEBI:17319"/>
        <dbReference type="ChEBI" id="CHEBI:17499"/>
        <dbReference type="ChEBI" id="CHEBI:37565"/>
        <dbReference type="ChEBI" id="CHEBI:57844"/>
        <dbReference type="ChEBI" id="CHEBI:59789"/>
        <dbReference type="ChEBI" id="CHEBI:131766"/>
        <dbReference type="EC" id="4.1.99.22"/>
    </reaction>
</comment>
<dbReference type="GO" id="GO:0046872">
    <property type="term" value="F:metal ion binding"/>
    <property type="evidence" value="ECO:0007669"/>
    <property type="project" value="UniProtKB-KW"/>
</dbReference>
<evidence type="ECO:0000256" key="9">
    <source>
        <dbReference type="ARBA" id="ARBA00023239"/>
    </source>
</evidence>
<dbReference type="Proteomes" id="UP000617426">
    <property type="component" value="Unassembled WGS sequence"/>
</dbReference>
<keyword evidence="5 10" id="KW-0408">Iron</keyword>
<dbReference type="SFLD" id="SFLDG01067">
    <property type="entry name" value="SPASM/twitch_domain_containing"/>
    <property type="match status" value="1"/>
</dbReference>
<comment type="pathway">
    <text evidence="10">Cofactor biosynthesis; molybdopterin biosynthesis.</text>
</comment>
<dbReference type="InterPro" id="IPR058240">
    <property type="entry name" value="rSAM_sf"/>
</dbReference>
<feature type="binding site" evidence="10">
    <location>
        <position position="85"/>
    </location>
    <ligand>
        <name>S-adenosyl-L-methionine</name>
        <dbReference type="ChEBI" id="CHEBI:59789"/>
    </ligand>
</feature>
<dbReference type="Pfam" id="PF06463">
    <property type="entry name" value="Mob_synth_C"/>
    <property type="match status" value="1"/>
</dbReference>
<evidence type="ECO:0000256" key="5">
    <source>
        <dbReference type="ARBA" id="ARBA00023004"/>
    </source>
</evidence>
<keyword evidence="7 10" id="KW-0342">GTP-binding</keyword>
<evidence type="ECO:0000256" key="6">
    <source>
        <dbReference type="ARBA" id="ARBA00023014"/>
    </source>
</evidence>
<dbReference type="InterPro" id="IPR013483">
    <property type="entry name" value="MoaA"/>
</dbReference>
<dbReference type="InterPro" id="IPR010505">
    <property type="entry name" value="MoaA_twitch"/>
</dbReference>
<dbReference type="EMBL" id="JACHMK010000001">
    <property type="protein sequence ID" value="MBB6333822.1"/>
    <property type="molecule type" value="Genomic_DNA"/>
</dbReference>
<feature type="binding site" evidence="10">
    <location>
        <position position="30"/>
    </location>
    <ligand>
        <name>GTP</name>
        <dbReference type="ChEBI" id="CHEBI:37565"/>
    </ligand>
</feature>
<evidence type="ECO:0000256" key="3">
    <source>
        <dbReference type="ARBA" id="ARBA00022723"/>
    </source>
</evidence>
<dbReference type="CDD" id="cd21117">
    <property type="entry name" value="Twitch_MoaA"/>
    <property type="match status" value="1"/>
</dbReference>
<evidence type="ECO:0000256" key="10">
    <source>
        <dbReference type="HAMAP-Rule" id="MF_01225"/>
    </source>
</evidence>
<feature type="binding site" evidence="10">
    <location>
        <position position="43"/>
    </location>
    <ligand>
        <name>S-adenosyl-L-methionine</name>
        <dbReference type="ChEBI" id="CHEBI:59789"/>
    </ligand>
</feature>